<dbReference type="KEGG" id="mey:TM49_21545"/>
<proteinExistence type="predicted"/>
<name>A0A0D5LUL4_MAREN</name>
<dbReference type="RefSeq" id="WP_045684251.1">
    <property type="nucleotide sequence ID" value="NZ_CP010803.1"/>
</dbReference>
<evidence type="ECO:0000256" key="1">
    <source>
        <dbReference type="SAM" id="MobiDB-lite"/>
    </source>
</evidence>
<dbReference type="Proteomes" id="UP000032611">
    <property type="component" value="Chromosome"/>
</dbReference>
<dbReference type="HOGENOM" id="CLU_088841_0_0_5"/>
<gene>
    <name evidence="2" type="ORF">TM49_21545</name>
</gene>
<evidence type="ECO:0000313" key="3">
    <source>
        <dbReference type="Proteomes" id="UP000032611"/>
    </source>
</evidence>
<feature type="region of interest" description="Disordered" evidence="1">
    <location>
        <begin position="147"/>
        <end position="188"/>
    </location>
</feature>
<feature type="region of interest" description="Disordered" evidence="1">
    <location>
        <begin position="107"/>
        <end position="127"/>
    </location>
</feature>
<protein>
    <submittedName>
        <fullName evidence="2">Metal-binding protein</fullName>
    </submittedName>
</protein>
<evidence type="ECO:0000313" key="2">
    <source>
        <dbReference type="EMBL" id="AJY47670.1"/>
    </source>
</evidence>
<feature type="compositionally biased region" description="Acidic residues" evidence="1">
    <location>
        <begin position="108"/>
        <end position="123"/>
    </location>
</feature>
<sequence>MPDLIPFARPFPVSRVSSVSFDMHLEANEDERRALAGFWEVESVESLAGDLTISPWRRDGVRVRGEVAAHLTQACVVTLEPIESDIVEAIDATFLPENSKHFRRQTNEEGELVIDPDGPDEPEPFTGGEIDLGALVAEAIALSIDPYPRKEGAALPETPAEAEEEEEERPASPFAALKDWKGGSGNES</sequence>
<dbReference type="InterPro" id="IPR003772">
    <property type="entry name" value="YceD"/>
</dbReference>
<accession>A0A0D5LUL4</accession>
<keyword evidence="3" id="KW-1185">Reference proteome</keyword>
<dbReference type="AlphaFoldDB" id="A0A0D5LUL4"/>
<dbReference type="Pfam" id="PF02620">
    <property type="entry name" value="YceD"/>
    <property type="match status" value="1"/>
</dbReference>
<organism evidence="2 3">
    <name type="scientific">Martelella endophytica</name>
    <dbReference type="NCBI Taxonomy" id="1486262"/>
    <lineage>
        <taxon>Bacteria</taxon>
        <taxon>Pseudomonadati</taxon>
        <taxon>Pseudomonadota</taxon>
        <taxon>Alphaproteobacteria</taxon>
        <taxon>Hyphomicrobiales</taxon>
        <taxon>Aurantimonadaceae</taxon>
        <taxon>Martelella</taxon>
    </lineage>
</organism>
<reference evidence="2 3" key="1">
    <citation type="journal article" date="2015" name="Genome Announc.">
        <title>Complete genome sequence of Martelella endophytica YC6887, which has antifungal activity associated with a halophyte.</title>
        <authorList>
            <person name="Khan A."/>
            <person name="Khan H."/>
            <person name="Chung E.J."/>
            <person name="Hossain M.T."/>
            <person name="Chung Y.R."/>
        </authorList>
    </citation>
    <scope>NUCLEOTIDE SEQUENCE [LARGE SCALE GENOMIC DNA]</scope>
    <source>
        <strain evidence="2">YC6887</strain>
    </source>
</reference>
<dbReference type="PATRIC" id="fig|1486262.3.peg.4451"/>
<dbReference type="EMBL" id="CP010803">
    <property type="protein sequence ID" value="AJY47670.1"/>
    <property type="molecule type" value="Genomic_DNA"/>
</dbReference>
<dbReference type="STRING" id="1486262.TM49_21545"/>